<feature type="compositionally biased region" description="Polar residues" evidence="1">
    <location>
        <begin position="186"/>
        <end position="199"/>
    </location>
</feature>
<name>A0A1Q5TIZ1_9GAMM</name>
<accession>A0A1Q5TIZ1</accession>
<reference evidence="2 3" key="1">
    <citation type="submission" date="2016-09" db="EMBL/GenBank/DDBJ databases">
        <title>Xenorhabdus thuongxuanensis sp. nov. and Xenorhabdus eapokensis sp. nov., isolated from Steinernema species.</title>
        <authorList>
            <person name="Kaempfer P."/>
            <person name="Tobias N.J."/>
            <person name="Phan Ke L."/>
            <person name="Bode H.B."/>
            <person name="Glaeser S.P."/>
        </authorList>
    </citation>
    <scope>NUCLEOTIDE SEQUENCE [LARGE SCALE GENOMIC DNA]</scope>
    <source>
        <strain evidence="2 3">DL20</strain>
    </source>
</reference>
<keyword evidence="3" id="KW-1185">Reference proteome</keyword>
<proteinExistence type="predicted"/>
<evidence type="ECO:0000313" key="3">
    <source>
        <dbReference type="Proteomes" id="UP000186268"/>
    </source>
</evidence>
<dbReference type="STRING" id="1873482.Xedl_03385"/>
<protein>
    <submittedName>
        <fullName evidence="2">Structural protein</fullName>
    </submittedName>
</protein>
<dbReference type="Proteomes" id="UP000186268">
    <property type="component" value="Unassembled WGS sequence"/>
</dbReference>
<evidence type="ECO:0000313" key="2">
    <source>
        <dbReference type="EMBL" id="OKP00189.1"/>
    </source>
</evidence>
<sequence length="1301" mass="138086">MINTALDLQEQERIINAIEKASDAELSALSAIQTDIRSLSTQNNKVNVDSDEFIISRPTRRVSKATQHNALGLKLTEAEKTPSKNTHSIDNIQNKNRIKTRTVSIPNENQTANTLKRAPNINPINNVHPVGDARIKNSEKDTIPNVVSLKSYLANKQALNGDQKTQASIAAQNIKAGHGTAPDTVTPRNNGNNTSQPRTASGRFASKDKSESLKANQAHQQETKDKAKMQASFLRKLGGIIGQSSKALADTKDSSTLDVVGSAGGSFWKAGKEAANVTSNAVNNVVSLHDWVNGKRKKKQPATQHPPIIRPSLPPLTLGSEKQTKSAKSFATQNQNDQTKAIKEQTQLTQANDEKVISLLEDLVDKNKTKKGDGILGALFSALAVKVLGKKIGGKLGAAILSALALGKLKSRVSKFSARGDEDNGIDIDVSRHDKKKTKKTKKKHKKGLKNIGKGAAKATAVVAGSAGVITAGNAILNSAEEKASEQATQKAATKGAKKATESSATKAAKTGTEKSAVKAAGKIAGKTALKAVPLVGTAIGVGLDAYDGFTDTDAQRETFGLKDGQEVTTRQQTEYALANVADLGGLVSGSAGLLADGAEWLGLDSVSDALTFNTGDIAKKIDNSVTGIINLGKAIDDSVIDALNFFSSDKPKQGNKHNNSENAELVQAVTEGTDKTTQAVNKLTHQMLPLGAEMGQDGKMVPTVFFPSTPEQNHFGNNLNIGGKNAKNRNFRNNNFGNLVYVGQKGARLEDPNAKGQQTFAKFDTPEEGMRALANQITSYANGTSKAVGYQKLNTVESIITKYAPKNENNTEEYIANLSKALGVNADQQLDLSNPETMTKMIRAISTIEGGNPQVTDEFIKNAIGTRDESANSWIGKFSPETLEHVNKVRAEKGLKAISSADQFSAPEQVSATAKAQKNKAAVTPLSEDENTGVLGSIKKIRHLADEKISNVFAGNNVAGTRLNRPDAGLTLPTNMRAENLPAGLRTAMFPVDQIAQANNAKFVKNRVHDPLAQLEDNPVSAINRSDTGSGNNATINNPTDTINSHNATQNEPIDTVSSHNEKHAEPINKDAIPIVSVNDVNKALPASAPLESLTDKKPVGNKGSIMPVAMAKSANKAPSKQPSDGFLQTVSEIALPSMADTVKSMTQGFSSSGMLDGMLGNIGLDNDKIRALSPLTGFVSQKIDSGIHGMANIVANTIRQPVGMTLPSRLPTVTDLAASGVKTPVTRDKSTSNADKAMLTQLQKISASIEKLISVQKEANNNGTDPNRTTHSAQPAPRSDIPLGAASDALSEMLRERDH</sequence>
<evidence type="ECO:0000256" key="1">
    <source>
        <dbReference type="SAM" id="MobiDB-lite"/>
    </source>
</evidence>
<dbReference type="RefSeq" id="WP_074024941.1">
    <property type="nucleotide sequence ID" value="NZ_CAWNAG010000145.1"/>
</dbReference>
<feature type="region of interest" description="Disordered" evidence="1">
    <location>
        <begin position="293"/>
        <end position="338"/>
    </location>
</feature>
<feature type="region of interest" description="Disordered" evidence="1">
    <location>
        <begin position="1261"/>
        <end position="1301"/>
    </location>
</feature>
<comment type="caution">
    <text evidence="2">The sequence shown here is derived from an EMBL/GenBank/DDBJ whole genome shotgun (WGS) entry which is preliminary data.</text>
</comment>
<dbReference type="EMBL" id="MKGQ01000038">
    <property type="protein sequence ID" value="OKP00189.1"/>
    <property type="molecule type" value="Genomic_DNA"/>
</dbReference>
<feature type="region of interest" description="Disordered" evidence="1">
    <location>
        <begin position="177"/>
        <end position="226"/>
    </location>
</feature>
<feature type="compositionally biased region" description="Basic residues" evidence="1">
    <location>
        <begin position="433"/>
        <end position="449"/>
    </location>
</feature>
<feature type="compositionally biased region" description="Polar residues" evidence="1">
    <location>
        <begin position="1261"/>
        <end position="1275"/>
    </location>
</feature>
<feature type="region of interest" description="Disordered" evidence="1">
    <location>
        <begin position="431"/>
        <end position="450"/>
    </location>
</feature>
<dbReference type="OrthoDB" id="6437669at2"/>
<feature type="compositionally biased region" description="Polar residues" evidence="1">
    <location>
        <begin position="326"/>
        <end position="338"/>
    </location>
</feature>
<gene>
    <name evidence="2" type="ORF">Xedl_03385</name>
</gene>
<feature type="region of interest" description="Disordered" evidence="1">
    <location>
        <begin position="487"/>
        <end position="510"/>
    </location>
</feature>
<organism evidence="2 3">
    <name type="scientific">Xenorhabdus eapokensis</name>
    <dbReference type="NCBI Taxonomy" id="1873482"/>
    <lineage>
        <taxon>Bacteria</taxon>
        <taxon>Pseudomonadati</taxon>
        <taxon>Pseudomonadota</taxon>
        <taxon>Gammaproteobacteria</taxon>
        <taxon>Enterobacterales</taxon>
        <taxon>Morganellaceae</taxon>
        <taxon>Xenorhabdus</taxon>
    </lineage>
</organism>
<feature type="region of interest" description="Disordered" evidence="1">
    <location>
        <begin position="1022"/>
        <end position="1047"/>
    </location>
</feature>